<dbReference type="PANTHER" id="PTHR48081">
    <property type="entry name" value="AB HYDROLASE SUPERFAMILY PROTEIN C4A8.06C"/>
    <property type="match status" value="1"/>
</dbReference>
<keyword evidence="5" id="KW-1133">Transmembrane helix</keyword>
<dbReference type="InterPro" id="IPR050300">
    <property type="entry name" value="GDXG_lipolytic_enzyme"/>
</dbReference>
<dbReference type="InterPro" id="IPR033140">
    <property type="entry name" value="Lipase_GDXG_put_SER_AS"/>
</dbReference>
<dbReference type="InterPro" id="IPR029058">
    <property type="entry name" value="AB_hydrolase_fold"/>
</dbReference>
<feature type="domain" description="Alpha/beta hydrolase fold-3" evidence="6">
    <location>
        <begin position="415"/>
        <end position="566"/>
    </location>
</feature>
<reference evidence="7 8" key="1">
    <citation type="submission" date="2018-04" db="EMBL/GenBank/DDBJ databases">
        <title>The genome of golden apple snail Pomacea canaliculata provides insight into stress tolerance and invasive adaptation.</title>
        <authorList>
            <person name="Liu C."/>
            <person name="Liu B."/>
            <person name="Ren Y."/>
            <person name="Zhang Y."/>
            <person name="Wang H."/>
            <person name="Li S."/>
            <person name="Jiang F."/>
            <person name="Yin L."/>
            <person name="Zhang G."/>
            <person name="Qian W."/>
            <person name="Fan W."/>
        </authorList>
    </citation>
    <scope>NUCLEOTIDE SEQUENCE [LARGE SCALE GENOMIC DNA]</scope>
    <source>
        <strain evidence="7">SZHN2017</strain>
        <tissue evidence="7">Muscle</tissue>
    </source>
</reference>
<dbReference type="GO" id="GO:0016787">
    <property type="term" value="F:hydrolase activity"/>
    <property type="evidence" value="ECO:0007669"/>
    <property type="project" value="UniProtKB-KW"/>
</dbReference>
<dbReference type="InterPro" id="IPR013094">
    <property type="entry name" value="AB_hydrolase_3"/>
</dbReference>
<feature type="transmembrane region" description="Helical" evidence="5">
    <location>
        <begin position="294"/>
        <end position="318"/>
    </location>
</feature>
<dbReference type="SUPFAM" id="SSF53474">
    <property type="entry name" value="alpha/beta-Hydrolases"/>
    <property type="match status" value="1"/>
</dbReference>
<dbReference type="PROSITE" id="PS01174">
    <property type="entry name" value="LIPASE_GDXG_SER"/>
    <property type="match status" value="1"/>
</dbReference>
<feature type="active site" evidence="3">
    <location>
        <position position="493"/>
    </location>
</feature>
<evidence type="ECO:0000256" key="5">
    <source>
        <dbReference type="SAM" id="Phobius"/>
    </source>
</evidence>
<dbReference type="PANTHER" id="PTHR48081:SF8">
    <property type="entry name" value="ALPHA_BETA HYDROLASE FOLD-3 DOMAIN-CONTAINING PROTEIN-RELATED"/>
    <property type="match status" value="1"/>
</dbReference>
<feature type="region of interest" description="Disordered" evidence="4">
    <location>
        <begin position="195"/>
        <end position="224"/>
    </location>
</feature>
<dbReference type="OrthoDB" id="6160763at2759"/>
<sequence>MCVQVTIEIDDVDMIYTDGRPNKMELVDTMSLLVTSQAPSAMYMYTPETLIGSRRGHPFRLKVAYRFDWDEHADDIILEDSAHITKTNTLLCPGATTSLATSSSSISIIDSSLRPATSSSVARSSTLSLPPSSPTDIKIQPTTTLHQTAELSTSSILETSFVLQMIISESSVMTERSAVTSGWTELIVETDFTSETSTKATQNSASDSPIHPTQSLKVDSSTEPSHFSMSSILFTEMSPTPTRDMSSNILAATSTSTEFKETSSFPSYTEVPDENGNKSSPVVMTESPDEPMKYWELILGCVLGGMALISLLGFLFYLRKQRAMLKRQEIYTVTPRLVSVVEENGTAGRSDIPSVILSSVTSMTQVEALRFILDLAYYDAGSQNDPDVQVSTDNFDGVPVKIFRPKAARSSSPAVVYFHGGGWMILSTDTYSEVTHLIAKTSNTIIVSVEYKLAPEHPYPRPFDDCLRATAHVLHNGEKYGINPKRVAVAGDSAGGNLAAAVALRLSQEDPDQTPPVKLQVLIYPVMQALDFNTYSYQTYSKTGILPMKLMVKMWMNYLGLSDAALISEFAANNHTSPLLKKVLPALE</sequence>
<dbReference type="STRING" id="400727.A0A2T7NDR8"/>
<protein>
    <recommendedName>
        <fullName evidence="6">Alpha/beta hydrolase fold-3 domain-containing protein</fullName>
    </recommendedName>
</protein>
<proteinExistence type="inferred from homology"/>
<evidence type="ECO:0000256" key="2">
    <source>
        <dbReference type="ARBA" id="ARBA00022801"/>
    </source>
</evidence>
<organism evidence="7 8">
    <name type="scientific">Pomacea canaliculata</name>
    <name type="common">Golden apple snail</name>
    <dbReference type="NCBI Taxonomy" id="400727"/>
    <lineage>
        <taxon>Eukaryota</taxon>
        <taxon>Metazoa</taxon>
        <taxon>Spiralia</taxon>
        <taxon>Lophotrochozoa</taxon>
        <taxon>Mollusca</taxon>
        <taxon>Gastropoda</taxon>
        <taxon>Caenogastropoda</taxon>
        <taxon>Architaenioglossa</taxon>
        <taxon>Ampullarioidea</taxon>
        <taxon>Ampullariidae</taxon>
        <taxon>Pomacea</taxon>
    </lineage>
</organism>
<accession>A0A2T7NDR8</accession>
<dbReference type="EMBL" id="PZQS01000013">
    <property type="protein sequence ID" value="PVD19318.1"/>
    <property type="molecule type" value="Genomic_DNA"/>
</dbReference>
<dbReference type="Gene3D" id="3.40.50.1820">
    <property type="entry name" value="alpha/beta hydrolase"/>
    <property type="match status" value="1"/>
</dbReference>
<name>A0A2T7NDR8_POMCA</name>
<dbReference type="AlphaFoldDB" id="A0A2T7NDR8"/>
<comment type="similarity">
    <text evidence="1">Belongs to the 'GDXG' lipolytic enzyme family.</text>
</comment>
<keyword evidence="2" id="KW-0378">Hydrolase</keyword>
<evidence type="ECO:0000259" key="6">
    <source>
        <dbReference type="Pfam" id="PF07859"/>
    </source>
</evidence>
<evidence type="ECO:0000256" key="3">
    <source>
        <dbReference type="PROSITE-ProRule" id="PRU10038"/>
    </source>
</evidence>
<dbReference type="Pfam" id="PF07859">
    <property type="entry name" value="Abhydrolase_3"/>
    <property type="match status" value="1"/>
</dbReference>
<evidence type="ECO:0000256" key="1">
    <source>
        <dbReference type="ARBA" id="ARBA00010515"/>
    </source>
</evidence>
<comment type="caution">
    <text evidence="7">The sequence shown here is derived from an EMBL/GenBank/DDBJ whole genome shotgun (WGS) entry which is preliminary data.</text>
</comment>
<keyword evidence="5" id="KW-0472">Membrane</keyword>
<keyword evidence="8" id="KW-1185">Reference proteome</keyword>
<dbReference type="Proteomes" id="UP000245119">
    <property type="component" value="Linkage Group LG13"/>
</dbReference>
<gene>
    <name evidence="7" type="ORF">C0Q70_19805</name>
</gene>
<evidence type="ECO:0000313" key="8">
    <source>
        <dbReference type="Proteomes" id="UP000245119"/>
    </source>
</evidence>
<keyword evidence="5" id="KW-0812">Transmembrane</keyword>
<evidence type="ECO:0000256" key="4">
    <source>
        <dbReference type="SAM" id="MobiDB-lite"/>
    </source>
</evidence>
<evidence type="ECO:0000313" key="7">
    <source>
        <dbReference type="EMBL" id="PVD19318.1"/>
    </source>
</evidence>
<feature type="region of interest" description="Disordered" evidence="4">
    <location>
        <begin position="261"/>
        <end position="285"/>
    </location>
</feature>